<keyword evidence="4" id="KW-0378">Hydrolase</keyword>
<protein>
    <submittedName>
        <fullName evidence="4">LAGLIDADG homing endonuclease</fullName>
    </submittedName>
</protein>
<dbReference type="EMBL" id="MH725795">
    <property type="protein sequence ID" value="AYE93264.1"/>
    <property type="molecule type" value="Genomic_DNA"/>
</dbReference>
<accession>A0A386TYF2</accession>
<dbReference type="PANTHER" id="PTHR36181:SF4">
    <property type="entry name" value="LAGLIDADG ENDONUCLEASE"/>
    <property type="match status" value="1"/>
</dbReference>
<dbReference type="Pfam" id="PF00961">
    <property type="entry name" value="LAGLIDADG_1"/>
    <property type="match status" value="1"/>
</dbReference>
<dbReference type="InterPro" id="IPR051289">
    <property type="entry name" value="LAGLIDADG_Endonuclease"/>
</dbReference>
<proteinExistence type="predicted"/>
<keyword evidence="4" id="KW-0255">Endonuclease</keyword>
<dbReference type="PANTHER" id="PTHR36181">
    <property type="entry name" value="INTRON-ENCODED ENDONUCLEASE AI3-RELATED"/>
    <property type="match status" value="1"/>
</dbReference>
<reference evidence="4" key="1">
    <citation type="submission" date="2018-08" db="EMBL/GenBank/DDBJ databases">
        <title>Comparative mitochondrial genomics of the basidiomycete Termitomyces.</title>
        <authorList>
            <person name="Nieuwenhuis M."/>
        </authorList>
    </citation>
    <scope>NUCLEOTIDE SEQUENCE</scope>
    <source>
        <strain evidence="4">Mi166</strain>
    </source>
</reference>
<dbReference type="SUPFAM" id="SSF55608">
    <property type="entry name" value="Homing endonucleases"/>
    <property type="match status" value="1"/>
</dbReference>
<name>A0A386TYF2_9AGAR</name>
<dbReference type="InterPro" id="IPR027434">
    <property type="entry name" value="Homing_endonucl"/>
</dbReference>
<keyword evidence="4" id="KW-0540">Nuclease</keyword>
<dbReference type="GO" id="GO:0004519">
    <property type="term" value="F:endonuclease activity"/>
    <property type="evidence" value="ECO:0007669"/>
    <property type="project" value="UniProtKB-KW"/>
</dbReference>
<evidence type="ECO:0000259" key="2">
    <source>
        <dbReference type="Pfam" id="PF00961"/>
    </source>
</evidence>
<evidence type="ECO:0000313" key="4">
    <source>
        <dbReference type="EMBL" id="AYE93264.1"/>
    </source>
</evidence>
<dbReference type="InterPro" id="IPR004860">
    <property type="entry name" value="LAGLIDADG_dom"/>
</dbReference>
<comment type="function">
    <text evidence="1">Mitochondrial DNA endonuclease involved in intron homing.</text>
</comment>
<keyword evidence="4" id="KW-0496">Mitochondrion</keyword>
<evidence type="ECO:0000256" key="1">
    <source>
        <dbReference type="ARBA" id="ARBA00002670"/>
    </source>
</evidence>
<dbReference type="EMBL" id="MH725795">
    <property type="protein sequence ID" value="AYE93228.1"/>
    <property type="molecule type" value="Genomic_DNA"/>
</dbReference>
<evidence type="ECO:0000313" key="3">
    <source>
        <dbReference type="EMBL" id="AYE93228.1"/>
    </source>
</evidence>
<gene>
    <name evidence="4" type="ORF">C0995_000049</name>
    <name evidence="3" type="ORF">C0995_000085</name>
</gene>
<feature type="domain" description="Homing endonuclease LAGLIDADG" evidence="2">
    <location>
        <begin position="16"/>
        <end position="110"/>
    </location>
</feature>
<sequence length="177" mass="20817">MMITNNNNNKFFPWFVGFCDAECSFITNLVPRINKHNIITSYRVSYRIQMGLHIKDKVILEHINLQLGGIGKIYDYPIKQESTLCFITFEAIEKVIEDVFSKYPLLTSYQATRYERLRKGVMEKINKVNCIDEFNSILLVPVGGYIETSQMNCSQFYLDHWLVGFLSRRRRSVFYSI</sequence>
<geneLocation type="mitochondrion" evidence="4"/>
<dbReference type="AlphaFoldDB" id="A0A386TYF2"/>
<dbReference type="Gene3D" id="3.10.28.10">
    <property type="entry name" value="Homing endonucleases"/>
    <property type="match status" value="1"/>
</dbReference>
<organism evidence="4">
    <name type="scientific">Termitomyces sp</name>
    <dbReference type="NCBI Taxonomy" id="1916073"/>
    <lineage>
        <taxon>Eukaryota</taxon>
        <taxon>Fungi</taxon>
        <taxon>Dikarya</taxon>
        <taxon>Basidiomycota</taxon>
        <taxon>Agaricomycotina</taxon>
        <taxon>Agaricomycetes</taxon>
        <taxon>Agaricomycetidae</taxon>
        <taxon>Agaricales</taxon>
        <taxon>Tricholomatineae</taxon>
        <taxon>Lyophyllaceae</taxon>
        <taxon>Termitomyces</taxon>
    </lineage>
</organism>
<dbReference type="GO" id="GO:0005739">
    <property type="term" value="C:mitochondrion"/>
    <property type="evidence" value="ECO:0007669"/>
    <property type="project" value="UniProtKB-ARBA"/>
</dbReference>